<feature type="region of interest" description="Disordered" evidence="1">
    <location>
        <begin position="220"/>
        <end position="373"/>
    </location>
</feature>
<dbReference type="RefSeq" id="WP_106062972.1">
    <property type="nucleotide sequence ID" value="NZ_PVXO01000026.1"/>
</dbReference>
<feature type="transmembrane region" description="Helical" evidence="2">
    <location>
        <begin position="196"/>
        <end position="217"/>
    </location>
</feature>
<gene>
    <name evidence="3" type="ORF">CLLI_08110</name>
</gene>
<feature type="compositionally biased region" description="Low complexity" evidence="1">
    <location>
        <begin position="360"/>
        <end position="373"/>
    </location>
</feature>
<name>A0A2T0B6G8_9CLOT</name>
<sequence length="373" mass="40119">MINIIKTAVATIIISIISGLLLDRFKNLAPRILCNIGNGVPMQINNKKVYAYSVTISNLSKKIVHELTLNIQSSQSNLNIADAKITKGLKFDYSIKDGILNIDIPFLNKDDKFSVTVYVEDKNGVHNNKPVAIIRSPENFKQVDSVEQKGVLSLLSNIPKDINEAISKITRKTETMDKENGEIPHKNKKLSKNKKAMIITVSIILVMIAGVLGKSYFKGTSTNTQTPSVKTNDHKQSTDTKGSANGTTKNTDVKSSTGRTTKNVDTNTSTGGATKNTDTNASTDRTNKNTDTNNTSTDRTTKNKDTNTSTSGTNKNKDTNTTTPADGTKKNTDTTTPADGTTKNTDANTSTDGTTKNADTNTSTGGTTSNTGN</sequence>
<dbReference type="AlphaFoldDB" id="A0A2T0B6G8"/>
<evidence type="ECO:0000256" key="1">
    <source>
        <dbReference type="SAM" id="MobiDB-lite"/>
    </source>
</evidence>
<evidence type="ECO:0000313" key="3">
    <source>
        <dbReference type="EMBL" id="PRR79476.1"/>
    </source>
</evidence>
<feature type="compositionally biased region" description="Polar residues" evidence="1">
    <location>
        <begin position="347"/>
        <end position="359"/>
    </location>
</feature>
<evidence type="ECO:0000313" key="4">
    <source>
        <dbReference type="Proteomes" id="UP000239706"/>
    </source>
</evidence>
<evidence type="ECO:0000256" key="2">
    <source>
        <dbReference type="SAM" id="Phobius"/>
    </source>
</evidence>
<feature type="compositionally biased region" description="Polar residues" evidence="1">
    <location>
        <begin position="220"/>
        <end position="230"/>
    </location>
</feature>
<keyword evidence="2" id="KW-0472">Membrane</keyword>
<dbReference type="EMBL" id="PVXO01000026">
    <property type="protein sequence ID" value="PRR79476.1"/>
    <property type="molecule type" value="Genomic_DNA"/>
</dbReference>
<protein>
    <submittedName>
        <fullName evidence="3">Uncharacterized protein</fullName>
    </submittedName>
</protein>
<organism evidence="3 4">
    <name type="scientific">Clostridium liquoris</name>
    <dbReference type="NCBI Taxonomy" id="1289519"/>
    <lineage>
        <taxon>Bacteria</taxon>
        <taxon>Bacillati</taxon>
        <taxon>Bacillota</taxon>
        <taxon>Clostridia</taxon>
        <taxon>Eubacteriales</taxon>
        <taxon>Clostridiaceae</taxon>
        <taxon>Clostridium</taxon>
    </lineage>
</organism>
<feature type="compositionally biased region" description="Low complexity" evidence="1">
    <location>
        <begin position="306"/>
        <end position="323"/>
    </location>
</feature>
<feature type="compositionally biased region" description="Low complexity" evidence="1">
    <location>
        <begin position="289"/>
        <end position="298"/>
    </location>
</feature>
<feature type="transmembrane region" description="Helical" evidence="2">
    <location>
        <begin position="6"/>
        <end position="22"/>
    </location>
</feature>
<feature type="compositionally biased region" description="Polar residues" evidence="1">
    <location>
        <begin position="239"/>
        <end position="281"/>
    </location>
</feature>
<keyword evidence="2" id="KW-0812">Transmembrane</keyword>
<keyword evidence="4" id="KW-1185">Reference proteome</keyword>
<accession>A0A2T0B6G8</accession>
<reference evidence="3 4" key="1">
    <citation type="submission" date="2018-03" db="EMBL/GenBank/DDBJ databases">
        <title>Genome sequence of Clostridium liquoris DSM 100320.</title>
        <authorList>
            <person name="Poehlein A."/>
            <person name="Daniel R."/>
        </authorList>
    </citation>
    <scope>NUCLEOTIDE SEQUENCE [LARGE SCALE GENOMIC DNA]</scope>
    <source>
        <strain evidence="3 4">DSM 100320</strain>
    </source>
</reference>
<comment type="caution">
    <text evidence="3">The sequence shown here is derived from an EMBL/GenBank/DDBJ whole genome shotgun (WGS) entry which is preliminary data.</text>
</comment>
<feature type="compositionally biased region" description="Low complexity" evidence="1">
    <location>
        <begin position="333"/>
        <end position="346"/>
    </location>
</feature>
<proteinExistence type="predicted"/>
<keyword evidence="2" id="KW-1133">Transmembrane helix</keyword>
<dbReference type="Proteomes" id="UP000239706">
    <property type="component" value="Unassembled WGS sequence"/>
</dbReference>
<dbReference type="OrthoDB" id="1903285at2"/>